<dbReference type="Proteomes" id="UP000230000">
    <property type="component" value="Unassembled WGS sequence"/>
</dbReference>
<evidence type="ECO:0000259" key="1">
    <source>
        <dbReference type="Pfam" id="PF12867"/>
    </source>
</evidence>
<dbReference type="InterPro" id="IPR034660">
    <property type="entry name" value="DinB/YfiT-like"/>
</dbReference>
<organism evidence="2 3">
    <name type="scientific">Thermoflavifilum aggregans</name>
    <dbReference type="NCBI Taxonomy" id="454188"/>
    <lineage>
        <taxon>Bacteria</taxon>
        <taxon>Pseudomonadati</taxon>
        <taxon>Bacteroidota</taxon>
        <taxon>Chitinophagia</taxon>
        <taxon>Chitinophagales</taxon>
        <taxon>Chitinophagaceae</taxon>
        <taxon>Thermoflavifilum</taxon>
    </lineage>
</organism>
<dbReference type="InterPro" id="IPR024775">
    <property type="entry name" value="DinB-like"/>
</dbReference>
<name>A0A2M9CRD9_9BACT</name>
<reference evidence="2 3" key="1">
    <citation type="submission" date="2017-11" db="EMBL/GenBank/DDBJ databases">
        <title>Genomic Encyclopedia of Archaeal and Bacterial Type Strains, Phase II (KMG-II): From Individual Species to Whole Genera.</title>
        <authorList>
            <person name="Goeker M."/>
        </authorList>
    </citation>
    <scope>NUCLEOTIDE SEQUENCE [LARGE SCALE GENOMIC DNA]</scope>
    <source>
        <strain evidence="2 3">DSM 27268</strain>
    </source>
</reference>
<gene>
    <name evidence="2" type="ORF">BXY57_0032</name>
</gene>
<evidence type="ECO:0000313" key="2">
    <source>
        <dbReference type="EMBL" id="PJJ74474.1"/>
    </source>
</evidence>
<comment type="caution">
    <text evidence="2">The sequence shown here is derived from an EMBL/GenBank/DDBJ whole genome shotgun (WGS) entry which is preliminary data.</text>
</comment>
<dbReference type="EMBL" id="PGFG01000001">
    <property type="protein sequence ID" value="PJJ74474.1"/>
    <property type="molecule type" value="Genomic_DNA"/>
</dbReference>
<protein>
    <submittedName>
        <fullName evidence="2">DinB family protein</fullName>
    </submittedName>
</protein>
<dbReference type="SUPFAM" id="SSF109854">
    <property type="entry name" value="DinB/YfiT-like putative metalloenzymes"/>
    <property type="match status" value="1"/>
</dbReference>
<evidence type="ECO:0000313" key="3">
    <source>
        <dbReference type="Proteomes" id="UP000230000"/>
    </source>
</evidence>
<accession>A0A2M9CRD9</accession>
<sequence length="176" mass="19690">MATVSKPDVWLRGPVEGVPALLQPAAHCLLQTQEDVHRIMEEFSDAWLWEKPAGRASAGFHLQHIRGVIDRLFTYARGESLTDTQLQELKQEGQPYPGHDSIASLLAAMDIQIEKALQQLRLTPEQQLTEIRYVGRAKLPATVLGLLFHAAEHSQRHTGQLLVTVSVLKEKHATHL</sequence>
<feature type="domain" description="DinB-like" evidence="1">
    <location>
        <begin position="30"/>
        <end position="161"/>
    </location>
</feature>
<dbReference type="RefSeq" id="WP_100313196.1">
    <property type="nucleotide sequence ID" value="NZ_PGFG01000001.1"/>
</dbReference>
<dbReference type="AlphaFoldDB" id="A0A2M9CRD9"/>
<keyword evidence="3" id="KW-1185">Reference proteome</keyword>
<dbReference type="Pfam" id="PF12867">
    <property type="entry name" value="DinB_2"/>
    <property type="match status" value="1"/>
</dbReference>
<dbReference type="Gene3D" id="1.20.120.450">
    <property type="entry name" value="dinb family like domain"/>
    <property type="match status" value="1"/>
</dbReference>
<proteinExistence type="predicted"/>
<dbReference type="OrthoDB" id="1439983at2"/>